<feature type="transmembrane region" description="Helical" evidence="7">
    <location>
        <begin position="505"/>
        <end position="526"/>
    </location>
</feature>
<dbReference type="GO" id="GO:0016020">
    <property type="term" value="C:membrane"/>
    <property type="evidence" value="ECO:0007669"/>
    <property type="project" value="UniProtKB-SubCell"/>
</dbReference>
<feature type="compositionally biased region" description="Low complexity" evidence="6">
    <location>
        <begin position="549"/>
        <end position="560"/>
    </location>
</feature>
<accession>A0A4R8QE21</accession>
<evidence type="ECO:0000256" key="1">
    <source>
        <dbReference type="ARBA" id="ARBA00004141"/>
    </source>
</evidence>
<keyword evidence="4 7" id="KW-1133">Transmembrane helix</keyword>
<organism evidence="9 10">
    <name type="scientific">Colletotrichum spinosum</name>
    <dbReference type="NCBI Taxonomy" id="1347390"/>
    <lineage>
        <taxon>Eukaryota</taxon>
        <taxon>Fungi</taxon>
        <taxon>Dikarya</taxon>
        <taxon>Ascomycota</taxon>
        <taxon>Pezizomycotina</taxon>
        <taxon>Sordariomycetes</taxon>
        <taxon>Hypocreomycetidae</taxon>
        <taxon>Glomerellales</taxon>
        <taxon>Glomerellaceae</taxon>
        <taxon>Colletotrichum</taxon>
        <taxon>Colletotrichum orbiculare species complex</taxon>
    </lineage>
</organism>
<comment type="subcellular location">
    <subcellularLocation>
        <location evidence="1">Membrane</location>
        <topology evidence="1">Multi-pass membrane protein</topology>
    </subcellularLocation>
</comment>
<gene>
    <name evidence="9" type="primary">mfs1-2</name>
    <name evidence="9" type="ORF">C8035_v010002</name>
</gene>
<feature type="transmembrane region" description="Helical" evidence="7">
    <location>
        <begin position="352"/>
        <end position="373"/>
    </location>
</feature>
<keyword evidence="10" id="KW-1185">Reference proteome</keyword>
<name>A0A4R8QE21_9PEZI</name>
<dbReference type="AlphaFoldDB" id="A0A4R8QE21"/>
<reference evidence="9 10" key="1">
    <citation type="submission" date="2018-11" db="EMBL/GenBank/DDBJ databases">
        <title>Genome sequence and assembly of Colletotrichum spinosum.</title>
        <authorList>
            <person name="Gan P."/>
            <person name="Shirasu K."/>
        </authorList>
    </citation>
    <scope>NUCLEOTIDE SEQUENCE [LARGE SCALE GENOMIC DNA]</scope>
    <source>
        <strain evidence="9 10">CBS 515.97</strain>
    </source>
</reference>
<evidence type="ECO:0000256" key="2">
    <source>
        <dbReference type="ARBA" id="ARBA00022448"/>
    </source>
</evidence>
<evidence type="ECO:0000259" key="8">
    <source>
        <dbReference type="PROSITE" id="PS50850"/>
    </source>
</evidence>
<dbReference type="EMBL" id="QAPG01000045">
    <property type="protein sequence ID" value="TDZ35136.1"/>
    <property type="molecule type" value="Genomic_DNA"/>
</dbReference>
<feature type="transmembrane region" description="Helical" evidence="7">
    <location>
        <begin position="144"/>
        <end position="162"/>
    </location>
</feature>
<protein>
    <submittedName>
        <fullName evidence="9">MFS siderochrome iron transporter 1</fullName>
    </submittedName>
</protein>
<feature type="transmembrane region" description="Helical" evidence="7">
    <location>
        <begin position="114"/>
        <end position="137"/>
    </location>
</feature>
<proteinExistence type="predicted"/>
<dbReference type="InterPro" id="IPR011701">
    <property type="entry name" value="MFS"/>
</dbReference>
<dbReference type="Gene3D" id="1.20.1250.20">
    <property type="entry name" value="MFS general substrate transporter like domains"/>
    <property type="match status" value="1"/>
</dbReference>
<feature type="region of interest" description="Disordered" evidence="6">
    <location>
        <begin position="1"/>
        <end position="41"/>
    </location>
</feature>
<dbReference type="CDD" id="cd17316">
    <property type="entry name" value="MFS_SV2_like"/>
    <property type="match status" value="1"/>
</dbReference>
<evidence type="ECO:0000256" key="7">
    <source>
        <dbReference type="SAM" id="Phobius"/>
    </source>
</evidence>
<evidence type="ECO:0000256" key="3">
    <source>
        <dbReference type="ARBA" id="ARBA00022692"/>
    </source>
</evidence>
<dbReference type="Pfam" id="PF07690">
    <property type="entry name" value="MFS_1"/>
    <property type="match status" value="1"/>
</dbReference>
<evidence type="ECO:0000256" key="4">
    <source>
        <dbReference type="ARBA" id="ARBA00022989"/>
    </source>
</evidence>
<dbReference type="Proteomes" id="UP000295083">
    <property type="component" value="Unassembled WGS sequence"/>
</dbReference>
<keyword evidence="2" id="KW-0813">Transport</keyword>
<keyword evidence="3 7" id="KW-0812">Transmembrane</keyword>
<feature type="domain" description="Major facilitator superfamily (MFS) profile" evidence="8">
    <location>
        <begin position="74"/>
        <end position="533"/>
    </location>
</feature>
<dbReference type="PANTHER" id="PTHR23511:SF4">
    <property type="entry name" value="MAJOR FACILITATOR SUPERFAMILY (MFS) PROFILE DOMAIN-CONTAINING PROTEIN"/>
    <property type="match status" value="1"/>
</dbReference>
<dbReference type="GO" id="GO:0022857">
    <property type="term" value="F:transmembrane transporter activity"/>
    <property type="evidence" value="ECO:0007669"/>
    <property type="project" value="InterPro"/>
</dbReference>
<comment type="caution">
    <text evidence="9">The sequence shown here is derived from an EMBL/GenBank/DDBJ whole genome shotgun (WGS) entry which is preliminary data.</text>
</comment>
<evidence type="ECO:0000313" key="9">
    <source>
        <dbReference type="EMBL" id="TDZ35136.1"/>
    </source>
</evidence>
<dbReference type="InterPro" id="IPR020846">
    <property type="entry name" value="MFS_dom"/>
</dbReference>
<dbReference type="PANTHER" id="PTHR23511">
    <property type="entry name" value="SYNAPTIC VESICLE GLYCOPROTEIN 2"/>
    <property type="match status" value="1"/>
</dbReference>
<feature type="transmembrane region" description="Helical" evidence="7">
    <location>
        <begin position="74"/>
        <end position="94"/>
    </location>
</feature>
<feature type="compositionally biased region" description="Basic and acidic residues" evidence="6">
    <location>
        <begin position="1"/>
        <end position="11"/>
    </location>
</feature>
<keyword evidence="5 7" id="KW-0472">Membrane</keyword>
<sequence length="689" mass="74381">MYDDTTTEKTMDPSAQKKALNGDAPPVSDSEHPSLSSGKDILEHEGEDPVLARKMHLVNDANDEIGWTGFHWKLFVLNGFGYAVDSLIALVQSVTNAGAFLELASPSSSPSSAYANTGTVSLYVGLLVGAVFWGFGADIVGRKLAFNVTLLVTSVATVAAGASPNLPAWGFFTALAAFGAGGNLVLDPTVFLEFLPGDKQWAVTALALWWGLGQAVTGFIAWGFLTQERWNCSAGEVCNWQTNAGWRYVSFTAGALVLAASVLRVTVMRMVETPKYLLAVGRDEDLVRNYRALALRYGRPCSLTLDRLAACGRVKNAGLPRDNLRFVLAEPAAHVRGLFVTRNMSLSTAMVWLSWTLIGLAYPLFYVFLPSYIASRVPDAEETAFERWRNYTLTNISGIPGPVIAGLLANVPGVGRKYTMVVGALVSMALFFGYTAVGTADQNVGISCAIACGINIYYGTLYAYTVEVFPSAHRATGNGIAVACNRLMGIVSAFVATAGNTATVVPLYVCAGLFGVMAAVSALFPFEPYGRRKRWPIPDAYVRADTRLPGPSARGASSGSVEEMAPATHGKIRLRTPNKVDEVPQRNSCRLGLEQARRELLRRAALSFRTGSDVRVRVRVRETYMSGYSDFRTLIGGVVGEKRGSDAGRNHDLDSRACKHVGEFKGFKSRIKVGCWALVLRQDFLQPAA</sequence>
<feature type="transmembrane region" description="Helical" evidence="7">
    <location>
        <begin position="418"/>
        <end position="437"/>
    </location>
</feature>
<feature type="transmembrane region" description="Helical" evidence="7">
    <location>
        <begin position="168"/>
        <end position="186"/>
    </location>
</feature>
<evidence type="ECO:0000256" key="6">
    <source>
        <dbReference type="SAM" id="MobiDB-lite"/>
    </source>
</evidence>
<feature type="transmembrane region" description="Helical" evidence="7">
    <location>
        <begin position="206"/>
        <end position="225"/>
    </location>
</feature>
<feature type="transmembrane region" description="Helical" evidence="7">
    <location>
        <begin position="245"/>
        <end position="267"/>
    </location>
</feature>
<dbReference type="PROSITE" id="PS50850">
    <property type="entry name" value="MFS"/>
    <property type="match status" value="1"/>
</dbReference>
<dbReference type="InterPro" id="IPR036259">
    <property type="entry name" value="MFS_trans_sf"/>
</dbReference>
<feature type="region of interest" description="Disordered" evidence="6">
    <location>
        <begin position="548"/>
        <end position="567"/>
    </location>
</feature>
<evidence type="ECO:0000256" key="5">
    <source>
        <dbReference type="ARBA" id="ARBA00023136"/>
    </source>
</evidence>
<evidence type="ECO:0000313" key="10">
    <source>
        <dbReference type="Proteomes" id="UP000295083"/>
    </source>
</evidence>
<dbReference type="SUPFAM" id="SSF103473">
    <property type="entry name" value="MFS general substrate transporter"/>
    <property type="match status" value="1"/>
</dbReference>
<feature type="transmembrane region" description="Helical" evidence="7">
    <location>
        <begin position="443"/>
        <end position="464"/>
    </location>
</feature>